<dbReference type="Proteomes" id="UP000028547">
    <property type="component" value="Unassembled WGS sequence"/>
</dbReference>
<comment type="caution">
    <text evidence="5">The sequence shown here is derived from an EMBL/GenBank/DDBJ whole genome shotgun (WGS) entry which is preliminary data.</text>
</comment>
<evidence type="ECO:0000256" key="1">
    <source>
        <dbReference type="ARBA" id="ARBA00008520"/>
    </source>
</evidence>
<dbReference type="Pfam" id="PF13343">
    <property type="entry name" value="SBP_bac_6"/>
    <property type="match status" value="1"/>
</dbReference>
<dbReference type="GO" id="GO:0046872">
    <property type="term" value="F:metal ion binding"/>
    <property type="evidence" value="ECO:0007669"/>
    <property type="project" value="UniProtKB-KW"/>
</dbReference>
<dbReference type="AlphaFoldDB" id="A0A084SH76"/>
<dbReference type="PIRSF" id="PIRSF002825">
    <property type="entry name" value="CfbpA"/>
    <property type="match status" value="1"/>
</dbReference>
<dbReference type="CDD" id="cd13543">
    <property type="entry name" value="PBP2_Fbp"/>
    <property type="match status" value="1"/>
</dbReference>
<organism evidence="5 6">
    <name type="scientific">Archangium violaceum Cb vi76</name>
    <dbReference type="NCBI Taxonomy" id="1406225"/>
    <lineage>
        <taxon>Bacteria</taxon>
        <taxon>Pseudomonadati</taxon>
        <taxon>Myxococcota</taxon>
        <taxon>Myxococcia</taxon>
        <taxon>Myxococcales</taxon>
        <taxon>Cystobacterineae</taxon>
        <taxon>Archangiaceae</taxon>
        <taxon>Archangium</taxon>
    </lineage>
</organism>
<evidence type="ECO:0000313" key="6">
    <source>
        <dbReference type="Proteomes" id="UP000028547"/>
    </source>
</evidence>
<gene>
    <name evidence="5" type="ORF">Q664_45355</name>
</gene>
<reference evidence="5 6" key="1">
    <citation type="submission" date="2014-07" db="EMBL/GenBank/DDBJ databases">
        <title>Draft Genome Sequence of Gephyronic Acid Producer, Cystobacter violaceus Strain Cb vi76.</title>
        <authorList>
            <person name="Stevens D.C."/>
            <person name="Young J."/>
            <person name="Carmichael R."/>
            <person name="Tan J."/>
            <person name="Taylor R.E."/>
        </authorList>
    </citation>
    <scope>NUCLEOTIDE SEQUENCE [LARGE SCALE GENOMIC DNA]</scope>
    <source>
        <strain evidence="5 6">Cb vi76</strain>
    </source>
</reference>
<keyword evidence="3" id="KW-0479">Metal-binding</keyword>
<feature type="binding site" evidence="3">
    <location>
        <position position="217"/>
    </location>
    <ligand>
        <name>Fe cation</name>
        <dbReference type="ChEBI" id="CHEBI:24875"/>
    </ligand>
</feature>
<feature type="signal peptide" evidence="4">
    <location>
        <begin position="1"/>
        <end position="20"/>
    </location>
</feature>
<accession>A0A084SH76</accession>
<dbReference type="InterPro" id="IPR026045">
    <property type="entry name" value="Ferric-bd"/>
</dbReference>
<keyword evidence="2 4" id="KW-0732">Signal</keyword>
<dbReference type="GO" id="GO:0030288">
    <property type="term" value="C:outer membrane-bounded periplasmic space"/>
    <property type="evidence" value="ECO:0007669"/>
    <property type="project" value="TreeGrafter"/>
</dbReference>
<name>A0A084SH76_9BACT</name>
<dbReference type="Gene3D" id="3.40.190.10">
    <property type="entry name" value="Periplasmic binding protein-like II"/>
    <property type="match status" value="2"/>
</dbReference>
<comment type="similarity">
    <text evidence="1">Belongs to the bacterial solute-binding protein 1 family.</text>
</comment>
<feature type="chain" id="PRO_5001781362" evidence="4">
    <location>
        <begin position="21"/>
        <end position="329"/>
    </location>
</feature>
<dbReference type="PANTHER" id="PTHR30006">
    <property type="entry name" value="THIAMINE-BINDING PERIPLASMIC PROTEIN-RELATED"/>
    <property type="match status" value="1"/>
</dbReference>
<dbReference type="PANTHER" id="PTHR30006:SF15">
    <property type="entry name" value="IRON-UTILIZATION PERIPLASMIC PROTEIN"/>
    <property type="match status" value="1"/>
</dbReference>
<evidence type="ECO:0000256" key="2">
    <source>
        <dbReference type="ARBA" id="ARBA00022729"/>
    </source>
</evidence>
<sequence length="329" mass="35200">MTRLLPTLLLALLLAPVARGAETLTIYSGRNERLVAPVYKAFTEKTGIQVKVRYGETPQIAATLLEEGAKSPADVFVAQDAGALGAVARAGLLQPLPKELLEKVDARFRSPEGMWVGLSGRARVVAYNTKKVKPEALPTSIQGFTDPAWKGRVGWAPTNGSFQAFVTALRLMKGDAAAKQWLEGMKANAPRTYKNNAAIIEALARGEIDVGFVNHYYLYAAKKDKGEGLPVANHFLAPGDAGTLVNVAGVGVLKSSKRAEAARKLVAFLLEQQAQQHFAKETYEYPLAAGVEAAPALPALSKVGSPELDLSKLEDLKGTLKLLQETGVL</sequence>
<keyword evidence="3" id="KW-0408">Iron</keyword>
<evidence type="ECO:0000256" key="4">
    <source>
        <dbReference type="SAM" id="SignalP"/>
    </source>
</evidence>
<evidence type="ECO:0000256" key="3">
    <source>
        <dbReference type="PIRSR" id="PIRSR002825-1"/>
    </source>
</evidence>
<evidence type="ECO:0000313" key="5">
    <source>
        <dbReference type="EMBL" id="KFA87811.1"/>
    </source>
</evidence>
<feature type="binding site" evidence="3">
    <location>
        <position position="216"/>
    </location>
    <ligand>
        <name>Fe cation</name>
        <dbReference type="ChEBI" id="CHEBI:24875"/>
    </ligand>
</feature>
<protein>
    <submittedName>
        <fullName evidence="5">Iron ABC transporter substrate-binding protein</fullName>
    </submittedName>
</protein>
<dbReference type="EMBL" id="JPMI01000329">
    <property type="protein sequence ID" value="KFA87811.1"/>
    <property type="molecule type" value="Genomic_DNA"/>
</dbReference>
<dbReference type="RefSeq" id="WP_043410943.1">
    <property type="nucleotide sequence ID" value="NZ_JPMI01000329.1"/>
</dbReference>
<dbReference type="SUPFAM" id="SSF53850">
    <property type="entry name" value="Periplasmic binding protein-like II"/>
    <property type="match status" value="1"/>
</dbReference>
<proteinExistence type="inferred from homology"/>